<evidence type="ECO:0000313" key="5">
    <source>
        <dbReference type="Proteomes" id="UP000054387"/>
    </source>
</evidence>
<feature type="transmembrane region" description="Helical" evidence="2">
    <location>
        <begin position="40"/>
        <end position="64"/>
    </location>
</feature>
<keyword evidence="2" id="KW-1133">Transmembrane helix</keyword>
<feature type="compositionally biased region" description="Low complexity" evidence="1">
    <location>
        <begin position="255"/>
        <end position="265"/>
    </location>
</feature>
<dbReference type="RefSeq" id="WP_058582377.1">
    <property type="nucleotide sequence ID" value="NZ_LOPU01000029.1"/>
</dbReference>
<gene>
    <name evidence="4" type="ORF">AUR64_15640</name>
</gene>
<evidence type="ECO:0000256" key="1">
    <source>
        <dbReference type="SAM" id="MobiDB-lite"/>
    </source>
</evidence>
<dbReference type="InterPro" id="IPR058480">
    <property type="entry name" value="DUF8167_N"/>
</dbReference>
<feature type="domain" description="RCK C-terminal" evidence="3">
    <location>
        <begin position="327"/>
        <end position="410"/>
    </location>
</feature>
<feature type="region of interest" description="Disordered" evidence="1">
    <location>
        <begin position="254"/>
        <end position="281"/>
    </location>
</feature>
<evidence type="ECO:0000259" key="3">
    <source>
        <dbReference type="PROSITE" id="PS51202"/>
    </source>
</evidence>
<evidence type="ECO:0000313" key="4">
    <source>
        <dbReference type="EMBL" id="KTG09224.1"/>
    </source>
</evidence>
<dbReference type="InterPro" id="IPR006037">
    <property type="entry name" value="RCK_C"/>
</dbReference>
<accession>A0A0W1R754</accession>
<evidence type="ECO:0000256" key="2">
    <source>
        <dbReference type="SAM" id="Phobius"/>
    </source>
</evidence>
<dbReference type="Pfam" id="PF26501">
    <property type="entry name" value="DUF8167"/>
    <property type="match status" value="1"/>
</dbReference>
<dbReference type="EMBL" id="LOPU01000029">
    <property type="protein sequence ID" value="KTG09224.1"/>
    <property type="molecule type" value="Genomic_DNA"/>
</dbReference>
<keyword evidence="5" id="KW-1185">Reference proteome</keyword>
<feature type="compositionally biased region" description="Acidic residues" evidence="1">
    <location>
        <begin position="266"/>
        <end position="278"/>
    </location>
</feature>
<organism evidence="4 5">
    <name type="scientific">Haloprofundus marisrubri</name>
    <dbReference type="NCBI Taxonomy" id="1514971"/>
    <lineage>
        <taxon>Archaea</taxon>
        <taxon>Methanobacteriati</taxon>
        <taxon>Methanobacteriota</taxon>
        <taxon>Stenosarchaea group</taxon>
        <taxon>Halobacteria</taxon>
        <taxon>Halobacteriales</taxon>
        <taxon>Haloferacaceae</taxon>
        <taxon>Haloprofundus</taxon>
    </lineage>
</organism>
<dbReference type="OrthoDB" id="157524at2157"/>
<keyword evidence="2" id="KW-0472">Membrane</keyword>
<dbReference type="PROSITE" id="PS51202">
    <property type="entry name" value="RCK_C"/>
    <property type="match status" value="1"/>
</dbReference>
<dbReference type="Proteomes" id="UP000054387">
    <property type="component" value="Unassembled WGS sequence"/>
</dbReference>
<dbReference type="Pfam" id="PF02080">
    <property type="entry name" value="TrkA_C"/>
    <property type="match status" value="1"/>
</dbReference>
<protein>
    <submittedName>
        <fullName evidence="4">Potassium transporter TrkA</fullName>
    </submittedName>
</protein>
<comment type="caution">
    <text evidence="4">The sequence shown here is derived from an EMBL/GenBank/DDBJ whole genome shotgun (WGS) entry which is preliminary data.</text>
</comment>
<dbReference type="Pfam" id="PF26502">
    <property type="entry name" value="DUF8167_2nd"/>
    <property type="match status" value="1"/>
</dbReference>
<dbReference type="InterPro" id="IPR036721">
    <property type="entry name" value="RCK_C_sf"/>
</dbReference>
<name>A0A0W1R754_9EURY</name>
<dbReference type="GO" id="GO:0006813">
    <property type="term" value="P:potassium ion transport"/>
    <property type="evidence" value="ECO:0007669"/>
    <property type="project" value="InterPro"/>
</dbReference>
<reference evidence="4 5" key="1">
    <citation type="submission" date="2015-12" db="EMBL/GenBank/DDBJ databases">
        <title>Haloprofundus marisrubri gen. nov., sp. nov., an extremely halophilic archaeon isolated from the Discovery deep brine-seawater interface in the Red Sea.</title>
        <authorList>
            <person name="Zhang G."/>
            <person name="Stingl U."/>
            <person name="Rashid M."/>
        </authorList>
    </citation>
    <scope>NUCLEOTIDE SEQUENCE [LARGE SCALE GENOMIC DNA]</scope>
    <source>
        <strain evidence="4 5">SB9</strain>
    </source>
</reference>
<dbReference type="AlphaFoldDB" id="A0A0W1R754"/>
<dbReference type="InterPro" id="IPR058604">
    <property type="entry name" value="DUF8167_3rd"/>
</dbReference>
<dbReference type="InterPro" id="IPR058603">
    <property type="entry name" value="DUF8167_2nd"/>
</dbReference>
<dbReference type="STRING" id="1514971.AUR64_15640"/>
<dbReference type="Pfam" id="PF26503">
    <property type="entry name" value="DUF8167_3rd"/>
    <property type="match status" value="1"/>
</dbReference>
<proteinExistence type="predicted"/>
<sequence length="410" mass="42992">MAESIPFEILRGLYLGVLTGIIPALVSAGLGFVFKYFTGVSIPGFGVVVFALAIAGANGGLLALSDDSLTAGQHGFALTIAILVVLMLSLYAHAQGDKLGGSLPKRITFKSLRERTLSGDVVELVGGRRRVTVTVAGDVDDIEGYPPLSPSLRTELRDGEWEFPADVPLSELESRLAERLRTDYDLAEVTVTLDENARARLAAAPPVGGLSKRLSPGQRAVSVETLVPTGVARGESVTLRTPDRTIDGTVVTVNAAEPSASSATPDADDAESDEDEDEKPAVVPAAPVAAGGEGRLTVAVDRPDAEALLSTGAPQVVVRSRGTRREFELTTLLRRAGRRIQRLSVRSDGALDGTTLGDAGVRDAYDVAVLAVRRDTWRFAPRGDTQLAAGDELFVVGSPGALSAFAEVVA</sequence>
<dbReference type="GO" id="GO:0008324">
    <property type="term" value="F:monoatomic cation transmembrane transporter activity"/>
    <property type="evidence" value="ECO:0007669"/>
    <property type="project" value="InterPro"/>
</dbReference>
<feature type="transmembrane region" description="Helical" evidence="2">
    <location>
        <begin position="12"/>
        <end position="34"/>
    </location>
</feature>
<feature type="transmembrane region" description="Helical" evidence="2">
    <location>
        <begin position="76"/>
        <end position="94"/>
    </location>
</feature>
<dbReference type="Gene3D" id="3.30.70.1450">
    <property type="entry name" value="Regulator of K+ conductance, C-terminal domain"/>
    <property type="match status" value="1"/>
</dbReference>
<dbReference type="SUPFAM" id="SSF116726">
    <property type="entry name" value="TrkA C-terminal domain-like"/>
    <property type="match status" value="1"/>
</dbReference>
<keyword evidence="2" id="KW-0812">Transmembrane</keyword>